<accession>A0ABW8ADT7</accession>
<evidence type="ECO:0000313" key="4">
    <source>
        <dbReference type="Proteomes" id="UP001612928"/>
    </source>
</evidence>
<feature type="transmembrane region" description="Helical" evidence="2">
    <location>
        <begin position="158"/>
        <end position="179"/>
    </location>
</feature>
<dbReference type="InterPro" id="IPR021450">
    <property type="entry name" value="DUF3100"/>
</dbReference>
<feature type="transmembrane region" description="Helical" evidence="2">
    <location>
        <begin position="377"/>
        <end position="395"/>
    </location>
</feature>
<comment type="caution">
    <text evidence="3">The sequence shown here is derived from an EMBL/GenBank/DDBJ whole genome shotgun (WGS) entry which is preliminary data.</text>
</comment>
<feature type="region of interest" description="Disordered" evidence="1">
    <location>
        <begin position="269"/>
        <end position="320"/>
    </location>
</feature>
<reference evidence="3 4" key="1">
    <citation type="submission" date="2024-10" db="EMBL/GenBank/DDBJ databases">
        <title>The Natural Products Discovery Center: Release of the First 8490 Sequenced Strains for Exploring Actinobacteria Biosynthetic Diversity.</title>
        <authorList>
            <person name="Kalkreuter E."/>
            <person name="Kautsar S.A."/>
            <person name="Yang D."/>
            <person name="Bader C.D."/>
            <person name="Teijaro C.N."/>
            <person name="Fluegel L."/>
            <person name="Davis C.M."/>
            <person name="Simpson J.R."/>
            <person name="Lauterbach L."/>
            <person name="Steele A.D."/>
            <person name="Gui C."/>
            <person name="Meng S."/>
            <person name="Li G."/>
            <person name="Viehrig K."/>
            <person name="Ye F."/>
            <person name="Su P."/>
            <person name="Kiefer A.F."/>
            <person name="Nichols A."/>
            <person name="Cepeda A.J."/>
            <person name="Yan W."/>
            <person name="Fan B."/>
            <person name="Jiang Y."/>
            <person name="Adhikari A."/>
            <person name="Zheng C.-J."/>
            <person name="Schuster L."/>
            <person name="Cowan T.M."/>
            <person name="Smanski M.J."/>
            <person name="Chevrette M.G."/>
            <person name="De Carvalho L.P.S."/>
            <person name="Shen B."/>
        </authorList>
    </citation>
    <scope>NUCLEOTIDE SEQUENCE [LARGE SCALE GENOMIC DNA]</scope>
    <source>
        <strain evidence="3 4">NPDC049503</strain>
    </source>
</reference>
<name>A0ABW8ADT7_9ACTN</name>
<gene>
    <name evidence="3" type="ORF">ACIBP5_33685</name>
</gene>
<dbReference type="RefSeq" id="WP_397025299.1">
    <property type="nucleotide sequence ID" value="NZ_JBITMB010000010.1"/>
</dbReference>
<feature type="transmembrane region" description="Helical" evidence="2">
    <location>
        <begin position="351"/>
        <end position="370"/>
    </location>
</feature>
<dbReference type="Pfam" id="PF11299">
    <property type="entry name" value="DUF3100"/>
    <property type="match status" value="1"/>
</dbReference>
<evidence type="ECO:0000256" key="1">
    <source>
        <dbReference type="SAM" id="MobiDB-lite"/>
    </source>
</evidence>
<feature type="transmembrane region" description="Helical" evidence="2">
    <location>
        <begin position="401"/>
        <end position="423"/>
    </location>
</feature>
<feature type="transmembrane region" description="Helical" evidence="2">
    <location>
        <begin position="36"/>
        <end position="53"/>
    </location>
</feature>
<feature type="transmembrane region" description="Helical" evidence="2">
    <location>
        <begin position="191"/>
        <end position="213"/>
    </location>
</feature>
<protein>
    <submittedName>
        <fullName evidence="3">DUF3100 domain-containing protein</fullName>
    </submittedName>
</protein>
<dbReference type="Proteomes" id="UP001612928">
    <property type="component" value="Unassembled WGS sequence"/>
</dbReference>
<organism evidence="3 4">
    <name type="scientific">Nonomuraea indica</name>
    <dbReference type="NCBI Taxonomy" id="1581193"/>
    <lineage>
        <taxon>Bacteria</taxon>
        <taxon>Bacillati</taxon>
        <taxon>Actinomycetota</taxon>
        <taxon>Actinomycetes</taxon>
        <taxon>Streptosporangiales</taxon>
        <taxon>Streptosporangiaceae</taxon>
        <taxon>Nonomuraea</taxon>
    </lineage>
</organism>
<keyword evidence="4" id="KW-1185">Reference proteome</keyword>
<keyword evidence="2" id="KW-0812">Transmembrane</keyword>
<feature type="transmembrane region" description="Helical" evidence="2">
    <location>
        <begin position="65"/>
        <end position="89"/>
    </location>
</feature>
<keyword evidence="2" id="KW-1133">Transmembrane helix</keyword>
<evidence type="ECO:0000313" key="3">
    <source>
        <dbReference type="EMBL" id="MFI7444949.1"/>
    </source>
</evidence>
<sequence>MPRKVLVPILIGAAIISALAELIGTRYLQLGPGRVILFPIIWAILLGGLVSFQRVRPLPLASQRAALHLVSVGIMVFLVLVGITVGAALDSLKNITWVLVLQEAMHLFGTVIIALPVAVAIRMGRASIGATYSIDREANLAYTAERYGASSPEYRGTVGVYVFGSVFGALYLALLAGYFSSAGWLDPLALAMGSGVGSGSMMAAAAAAIASAYPELKSQILAYAAASNLMTQTIGTYVTCFIALPLAERLYRLWCRLFRVPERLPGDAPAERQARLAGQHASAISPQDSPAARQDTPREGDDATVEDVAGPNSATEESPATTGFGRLAAILAAFTVLMIMSNTVSTGKLTLQTAAGIALLAVVTLGAFLLNRQVRRLPVLVITTATGILLAAPFSPVSDQVLQLTSGISFLSLVTPVLALVGLSLGKERLALRRLSWRVVVVALVSFSASFLTAAFVANPFV</sequence>
<feature type="transmembrane region" description="Helical" evidence="2">
    <location>
        <begin position="95"/>
        <end position="121"/>
    </location>
</feature>
<keyword evidence="2" id="KW-0472">Membrane</keyword>
<evidence type="ECO:0000256" key="2">
    <source>
        <dbReference type="SAM" id="Phobius"/>
    </source>
</evidence>
<dbReference type="EMBL" id="JBITMB010000010">
    <property type="protein sequence ID" value="MFI7444949.1"/>
    <property type="molecule type" value="Genomic_DNA"/>
</dbReference>
<feature type="transmembrane region" description="Helical" evidence="2">
    <location>
        <begin position="327"/>
        <end position="345"/>
    </location>
</feature>
<proteinExistence type="predicted"/>
<feature type="transmembrane region" description="Helical" evidence="2">
    <location>
        <begin position="435"/>
        <end position="458"/>
    </location>
</feature>